<evidence type="ECO:0000313" key="1">
    <source>
        <dbReference type="EMBL" id="GIJ03620.1"/>
    </source>
</evidence>
<sequence length="175" mass="18691">MRGSFFIVGFCFDTVPPDATRLAAAAGATGDPPRVPKLGRVEIRAARPDRLAELITETNEWGVPSDAWSRQDADRAAARSRALLRTMAAVVAELDPAYAAVEVEELVPTPAALRDGALLPGDVYVSHRLAAAAGRPPGTLTTWPHGLLRQGWLAGREDRPRDWAAYSRAVGAALT</sequence>
<gene>
    <name evidence="1" type="ORF">Sya03_29720</name>
</gene>
<name>A0A8J3Y8T0_9ACTN</name>
<protein>
    <submittedName>
        <fullName evidence="1">Uncharacterized protein</fullName>
    </submittedName>
</protein>
<evidence type="ECO:0000313" key="2">
    <source>
        <dbReference type="Proteomes" id="UP000652013"/>
    </source>
</evidence>
<dbReference type="Proteomes" id="UP000652013">
    <property type="component" value="Unassembled WGS sequence"/>
</dbReference>
<keyword evidence="2" id="KW-1185">Reference proteome</keyword>
<reference evidence="1" key="1">
    <citation type="submission" date="2021-01" db="EMBL/GenBank/DDBJ databases">
        <title>Whole genome shotgun sequence of Spirilliplanes yamanashiensis NBRC 15828.</title>
        <authorList>
            <person name="Komaki H."/>
            <person name="Tamura T."/>
        </authorList>
    </citation>
    <scope>NUCLEOTIDE SEQUENCE</scope>
    <source>
        <strain evidence="1">NBRC 15828</strain>
    </source>
</reference>
<proteinExistence type="predicted"/>
<dbReference type="AlphaFoldDB" id="A0A8J3Y8T0"/>
<accession>A0A8J3Y8T0</accession>
<organism evidence="1 2">
    <name type="scientific">Spirilliplanes yamanashiensis</name>
    <dbReference type="NCBI Taxonomy" id="42233"/>
    <lineage>
        <taxon>Bacteria</taxon>
        <taxon>Bacillati</taxon>
        <taxon>Actinomycetota</taxon>
        <taxon>Actinomycetes</taxon>
        <taxon>Micromonosporales</taxon>
        <taxon>Micromonosporaceae</taxon>
        <taxon>Spirilliplanes</taxon>
    </lineage>
</organism>
<comment type="caution">
    <text evidence="1">The sequence shown here is derived from an EMBL/GenBank/DDBJ whole genome shotgun (WGS) entry which is preliminary data.</text>
</comment>
<dbReference type="EMBL" id="BOOY01000022">
    <property type="protein sequence ID" value="GIJ03620.1"/>
    <property type="molecule type" value="Genomic_DNA"/>
</dbReference>
<dbReference type="RefSeq" id="WP_203938887.1">
    <property type="nucleotide sequence ID" value="NZ_BAAAGJ010000022.1"/>
</dbReference>